<dbReference type="EMBL" id="JAEKPD010000033">
    <property type="protein sequence ID" value="MBJ3764602.1"/>
    <property type="molecule type" value="Genomic_DNA"/>
</dbReference>
<dbReference type="AlphaFoldDB" id="A0A934IHS5"/>
<dbReference type="RefSeq" id="WP_198917774.1">
    <property type="nucleotide sequence ID" value="NZ_JAEKPD010000033.1"/>
</dbReference>
<evidence type="ECO:0000313" key="3">
    <source>
        <dbReference type="Proteomes" id="UP000642488"/>
    </source>
</evidence>
<proteinExistence type="predicted"/>
<protein>
    <recommendedName>
        <fullName evidence="1">DUF6878 domain-containing protein</fullName>
    </recommendedName>
</protein>
<keyword evidence="3" id="KW-1185">Reference proteome</keyword>
<gene>
    <name evidence="2" type="ORF">ILP92_17855</name>
</gene>
<dbReference type="Pfam" id="PF21798">
    <property type="entry name" value="DUF6878"/>
    <property type="match status" value="1"/>
</dbReference>
<evidence type="ECO:0000259" key="1">
    <source>
        <dbReference type="Pfam" id="PF21798"/>
    </source>
</evidence>
<name>A0A934IHS5_9RHOB</name>
<reference evidence="2" key="1">
    <citation type="submission" date="2020-12" db="EMBL/GenBank/DDBJ databases">
        <title>Bacterial taxonomy.</title>
        <authorList>
            <person name="Pan X."/>
        </authorList>
    </citation>
    <scope>NUCLEOTIDE SEQUENCE</scope>
    <source>
        <strain evidence="2">KCTC 52957</strain>
    </source>
</reference>
<evidence type="ECO:0000313" key="2">
    <source>
        <dbReference type="EMBL" id="MBJ3764602.1"/>
    </source>
</evidence>
<dbReference type="InterPro" id="IPR049243">
    <property type="entry name" value="DUF6878"/>
</dbReference>
<feature type="domain" description="DUF6878" evidence="1">
    <location>
        <begin position="30"/>
        <end position="156"/>
    </location>
</feature>
<comment type="caution">
    <text evidence="2">The sequence shown here is derived from an EMBL/GenBank/DDBJ whole genome shotgun (WGS) entry which is preliminary data.</text>
</comment>
<sequence length="156" mass="16982">MTDSTSNPTFDITKWEAEQRARTAAADAIRPANKAALFGALADAKITFVTVEFDGCGDSGQIESIDAKACEADADLPDATITLATLGWRDTEPVERSMSVREAVEDMAYDCLAQEHGGWEINAGAFGTFTFDVADRSITLEFNQRFEDVDSSEHVF</sequence>
<organism evidence="2 3">
    <name type="scientific">Palleronia pontilimi</name>
    <dbReference type="NCBI Taxonomy" id="1964209"/>
    <lineage>
        <taxon>Bacteria</taxon>
        <taxon>Pseudomonadati</taxon>
        <taxon>Pseudomonadota</taxon>
        <taxon>Alphaproteobacteria</taxon>
        <taxon>Rhodobacterales</taxon>
        <taxon>Roseobacteraceae</taxon>
        <taxon>Palleronia</taxon>
    </lineage>
</organism>
<accession>A0A934IHS5</accession>
<dbReference type="Proteomes" id="UP000642488">
    <property type="component" value="Unassembled WGS sequence"/>
</dbReference>